<keyword evidence="3" id="KW-1185">Reference proteome</keyword>
<geneLocation type="plasmid" evidence="2 3">
    <name>unnamed2</name>
</geneLocation>
<keyword evidence="1" id="KW-0812">Transmembrane</keyword>
<evidence type="ECO:0000313" key="3">
    <source>
        <dbReference type="Proteomes" id="UP001164020"/>
    </source>
</evidence>
<keyword evidence="1" id="KW-1133">Transmembrane helix</keyword>
<gene>
    <name evidence="2" type="ORF">OH818_28365</name>
</gene>
<dbReference type="EMBL" id="CP114030">
    <property type="protein sequence ID" value="WAP71403.1"/>
    <property type="molecule type" value="Genomic_DNA"/>
</dbReference>
<reference evidence="2" key="1">
    <citation type="submission" date="2022-12" db="EMBL/GenBank/DDBJ databases">
        <title>Jiella pelagia sp. nov., isolated from phosphonate enriched culture of Northwest Pacific surface seawater.</title>
        <authorList>
            <person name="Shin D.Y."/>
            <person name="Hwang C.Y."/>
        </authorList>
    </citation>
    <scope>NUCLEOTIDE SEQUENCE</scope>
    <source>
        <strain evidence="2">HL-NP1</strain>
        <plasmid evidence="2">unnamed2</plasmid>
    </source>
</reference>
<name>A0ABY7C5W0_9HYPH</name>
<protein>
    <submittedName>
        <fullName evidence="2">Uncharacterized protein</fullName>
    </submittedName>
</protein>
<dbReference type="RefSeq" id="WP_268883939.1">
    <property type="nucleotide sequence ID" value="NZ_CP114030.1"/>
</dbReference>
<feature type="transmembrane region" description="Helical" evidence="1">
    <location>
        <begin position="56"/>
        <end position="80"/>
    </location>
</feature>
<accession>A0ABY7C5W0</accession>
<evidence type="ECO:0000313" key="2">
    <source>
        <dbReference type="EMBL" id="WAP71403.1"/>
    </source>
</evidence>
<feature type="transmembrane region" description="Helical" evidence="1">
    <location>
        <begin position="31"/>
        <end position="50"/>
    </location>
</feature>
<proteinExistence type="predicted"/>
<evidence type="ECO:0000256" key="1">
    <source>
        <dbReference type="SAM" id="Phobius"/>
    </source>
</evidence>
<sequence length="81" mass="8873">MAPVVAFFSFIGSMGNVGLFAIPWSREASFGDVMAFLGADLVATTVIWVHGKFYGWHYALYTSALLYRCFVATGITRVALD</sequence>
<keyword evidence="2" id="KW-0614">Plasmid</keyword>
<keyword evidence="1" id="KW-0472">Membrane</keyword>
<feature type="transmembrane region" description="Helical" evidence="1">
    <location>
        <begin position="6"/>
        <end position="24"/>
    </location>
</feature>
<organism evidence="2 3">
    <name type="scientific">Jiella pelagia</name>
    <dbReference type="NCBI Taxonomy" id="2986949"/>
    <lineage>
        <taxon>Bacteria</taxon>
        <taxon>Pseudomonadati</taxon>
        <taxon>Pseudomonadota</taxon>
        <taxon>Alphaproteobacteria</taxon>
        <taxon>Hyphomicrobiales</taxon>
        <taxon>Aurantimonadaceae</taxon>
        <taxon>Jiella</taxon>
    </lineage>
</organism>
<dbReference type="Proteomes" id="UP001164020">
    <property type="component" value="Plasmid unnamed2"/>
</dbReference>